<organism evidence="2">
    <name type="scientific">Aegilops tauschii</name>
    <name type="common">Tausch's goatgrass</name>
    <name type="synonym">Aegilops squarrosa</name>
    <dbReference type="NCBI Taxonomy" id="37682"/>
    <lineage>
        <taxon>Eukaryota</taxon>
        <taxon>Viridiplantae</taxon>
        <taxon>Streptophyta</taxon>
        <taxon>Embryophyta</taxon>
        <taxon>Tracheophyta</taxon>
        <taxon>Spermatophyta</taxon>
        <taxon>Magnoliopsida</taxon>
        <taxon>Liliopsida</taxon>
        <taxon>Poales</taxon>
        <taxon>Poaceae</taxon>
        <taxon>BOP clade</taxon>
        <taxon>Pooideae</taxon>
        <taxon>Triticodae</taxon>
        <taxon>Triticeae</taxon>
        <taxon>Triticinae</taxon>
        <taxon>Aegilops</taxon>
    </lineage>
</organism>
<feature type="compositionally biased region" description="Basic residues" evidence="1">
    <location>
        <begin position="26"/>
        <end position="36"/>
    </location>
</feature>
<sequence length="101" mass="11674">MQEILMHWKEEPQKWAVVVLWKPMHHRKTQHRKKGQAQRLPSRPPVKEVEMGGGGHCTLCLPTKTPFTPTQKKHKENIASARTGNWCHTEESKPCSRSKEA</sequence>
<reference evidence="2" key="1">
    <citation type="submission" date="2015-06" db="UniProtKB">
        <authorList>
            <consortium name="EnsemblPlants"/>
        </authorList>
    </citation>
    <scope>IDENTIFICATION</scope>
</reference>
<accession>M8BDL1</accession>
<name>M8BDL1_AEGTA</name>
<proteinExistence type="predicted"/>
<feature type="compositionally biased region" description="Basic and acidic residues" evidence="1">
    <location>
        <begin position="88"/>
        <end position="101"/>
    </location>
</feature>
<feature type="region of interest" description="Disordered" evidence="1">
    <location>
        <begin position="26"/>
        <end position="54"/>
    </location>
</feature>
<evidence type="ECO:0000256" key="1">
    <source>
        <dbReference type="SAM" id="MobiDB-lite"/>
    </source>
</evidence>
<dbReference type="EnsemblPlants" id="EMT12076">
    <property type="protein sequence ID" value="EMT12076"/>
    <property type="gene ID" value="F775_05520"/>
</dbReference>
<feature type="region of interest" description="Disordered" evidence="1">
    <location>
        <begin position="66"/>
        <end position="101"/>
    </location>
</feature>
<evidence type="ECO:0000313" key="2">
    <source>
        <dbReference type="EnsemblPlants" id="EMT12076"/>
    </source>
</evidence>
<dbReference type="AlphaFoldDB" id="M8BDL1"/>
<protein>
    <submittedName>
        <fullName evidence="2">Uncharacterized protein</fullName>
    </submittedName>
</protein>